<feature type="transmembrane region" description="Helical" evidence="1">
    <location>
        <begin position="310"/>
        <end position="330"/>
    </location>
</feature>
<feature type="transmembrane region" description="Helical" evidence="1">
    <location>
        <begin position="84"/>
        <end position="100"/>
    </location>
</feature>
<protein>
    <submittedName>
        <fullName evidence="2">Uncharacterized protein</fullName>
    </submittedName>
</protein>
<evidence type="ECO:0000313" key="3">
    <source>
        <dbReference type="EMBL" id="WJW65767.1"/>
    </source>
</evidence>
<reference evidence="2 4" key="1">
    <citation type="submission" date="2020-06" db="EMBL/GenBank/DDBJ databases">
        <title>Anoxygenic phototrophic Chloroflexota member uses a Type I reaction center.</title>
        <authorList>
            <person name="Tsuji J.M."/>
            <person name="Shaw N.A."/>
            <person name="Nagashima S."/>
            <person name="Venkiteswaran J."/>
            <person name="Schiff S.L."/>
            <person name="Hanada S."/>
            <person name="Tank M."/>
            <person name="Neufeld J.D."/>
        </authorList>
    </citation>
    <scope>NUCLEOTIDE SEQUENCE [LARGE SCALE GENOMIC DNA]</scope>
    <source>
        <strain evidence="2">L227-S17</strain>
    </source>
</reference>
<dbReference type="RefSeq" id="WP_341467652.1">
    <property type="nucleotide sequence ID" value="NZ_CP128399.1"/>
</dbReference>
<name>A0A8T7LZF2_9CHLR</name>
<dbReference type="AlphaFoldDB" id="A0A8T7LZF2"/>
<evidence type="ECO:0000313" key="2">
    <source>
        <dbReference type="EMBL" id="NWJ46397.1"/>
    </source>
</evidence>
<reference evidence="3" key="2">
    <citation type="journal article" date="2024" name="Nature">
        <title>Anoxygenic phototroph of the Chloroflexota uses a type I reaction centre.</title>
        <authorList>
            <person name="Tsuji J.M."/>
            <person name="Shaw N.A."/>
            <person name="Nagashima S."/>
            <person name="Venkiteswaran J.J."/>
            <person name="Schiff S.L."/>
            <person name="Watanabe T."/>
            <person name="Fukui M."/>
            <person name="Hanada S."/>
            <person name="Tank M."/>
            <person name="Neufeld J.D."/>
        </authorList>
    </citation>
    <scope>NUCLEOTIDE SEQUENCE</scope>
    <source>
        <strain evidence="3">L227-S17</strain>
    </source>
</reference>
<feature type="transmembrane region" description="Helical" evidence="1">
    <location>
        <begin position="49"/>
        <end position="72"/>
    </location>
</feature>
<dbReference type="EMBL" id="JACATZ010000001">
    <property type="protein sequence ID" value="NWJ46397.1"/>
    <property type="molecule type" value="Genomic_DNA"/>
</dbReference>
<dbReference type="Proteomes" id="UP000521676">
    <property type="component" value="Unassembled WGS sequence"/>
</dbReference>
<dbReference type="EMBL" id="CP128399">
    <property type="protein sequence ID" value="WJW65767.1"/>
    <property type="molecule type" value="Genomic_DNA"/>
</dbReference>
<gene>
    <name evidence="2" type="ORF">HXX08_11010</name>
    <name evidence="3" type="ORF">OZ401_001545</name>
</gene>
<evidence type="ECO:0000256" key="1">
    <source>
        <dbReference type="SAM" id="Phobius"/>
    </source>
</evidence>
<sequence length="362" mass="40870">MHGKLYLEQPLHTLDLIHYKELWYVPFPPLPALLMLPFVALFGPQQINAAIFSLSLGALNVTLVYLVLETLVTRGWSKLGTRDNLVLVCLFGLGSVHWYLAIVGDVWFISQISTLTFVLLATLLSLKRVSPWLVGTCLAIAILARPNIALTLPLLLGIEACLLQEQQVIGKIETKQLFKWSFAVIIPMLLAVACLLLYNFLRFENPTDFGYLQQNISKKLYDNLHTYGQFNLNFIPANFEALFLLLPQLNLSIPSIVPDTHGMSIFLTMPALLYLSRLRRFTPLEIGALVSLGTLLIPLLTYYNTGWTQFGYRFTLDFIVPLLILLAIALGKKISRIGIVLVIWGILVNGWGTFWFLINYFV</sequence>
<feature type="transmembrane region" description="Helical" evidence="1">
    <location>
        <begin position="133"/>
        <end position="158"/>
    </location>
</feature>
<evidence type="ECO:0000313" key="5">
    <source>
        <dbReference type="Proteomes" id="UP001431572"/>
    </source>
</evidence>
<feature type="transmembrane region" description="Helical" evidence="1">
    <location>
        <begin position="106"/>
        <end position="126"/>
    </location>
</feature>
<keyword evidence="1" id="KW-1133">Transmembrane helix</keyword>
<feature type="transmembrane region" description="Helical" evidence="1">
    <location>
        <begin position="21"/>
        <end position="43"/>
    </location>
</feature>
<feature type="transmembrane region" description="Helical" evidence="1">
    <location>
        <begin position="286"/>
        <end position="304"/>
    </location>
</feature>
<feature type="transmembrane region" description="Helical" evidence="1">
    <location>
        <begin position="178"/>
        <end position="201"/>
    </location>
</feature>
<proteinExistence type="predicted"/>
<feature type="transmembrane region" description="Helical" evidence="1">
    <location>
        <begin position="337"/>
        <end position="358"/>
    </location>
</feature>
<keyword evidence="1" id="KW-0812">Transmembrane</keyword>
<evidence type="ECO:0000313" key="4">
    <source>
        <dbReference type="Proteomes" id="UP000521676"/>
    </source>
</evidence>
<dbReference type="Proteomes" id="UP001431572">
    <property type="component" value="Chromosome 1"/>
</dbReference>
<accession>A0A8T7LZF2</accession>
<keyword evidence="5" id="KW-1185">Reference proteome</keyword>
<keyword evidence="1" id="KW-0472">Membrane</keyword>
<organism evidence="2 4">
    <name type="scientific">Candidatus Chlorohelix allophototropha</name>
    <dbReference type="NCBI Taxonomy" id="3003348"/>
    <lineage>
        <taxon>Bacteria</taxon>
        <taxon>Bacillati</taxon>
        <taxon>Chloroflexota</taxon>
        <taxon>Chloroflexia</taxon>
        <taxon>Candidatus Chloroheliales</taxon>
        <taxon>Candidatus Chloroheliaceae</taxon>
        <taxon>Candidatus Chlorohelix</taxon>
    </lineage>
</organism>